<sequence>MINHHLDEIQDHFITELNTAVESSTQQINNFIAELEWKKREIDACIEDVEIIKNHATDLQSFLGTKELGNKLNEQEKDMQSWIDGGSLDDTSISYQLNTLLQNFSEETATFGKSIVEVQPCKLSLQRRKEGQAQLMKVDQ</sequence>
<proteinExistence type="predicted"/>
<keyword evidence="2" id="KW-1185">Reference proteome</keyword>
<dbReference type="EMBL" id="UYJE01007289">
    <property type="protein sequence ID" value="VDI53259.1"/>
    <property type="molecule type" value="Genomic_DNA"/>
</dbReference>
<organism evidence="1 2">
    <name type="scientific">Mytilus galloprovincialis</name>
    <name type="common">Mediterranean mussel</name>
    <dbReference type="NCBI Taxonomy" id="29158"/>
    <lineage>
        <taxon>Eukaryota</taxon>
        <taxon>Metazoa</taxon>
        <taxon>Spiralia</taxon>
        <taxon>Lophotrochozoa</taxon>
        <taxon>Mollusca</taxon>
        <taxon>Bivalvia</taxon>
        <taxon>Autobranchia</taxon>
        <taxon>Pteriomorphia</taxon>
        <taxon>Mytilida</taxon>
        <taxon>Mytiloidea</taxon>
        <taxon>Mytilidae</taxon>
        <taxon>Mytilinae</taxon>
        <taxon>Mytilus</taxon>
    </lineage>
</organism>
<evidence type="ECO:0000313" key="2">
    <source>
        <dbReference type="Proteomes" id="UP000596742"/>
    </source>
</evidence>
<name>A0A8B6FT39_MYTGA</name>
<gene>
    <name evidence="1" type="ORF">MGAL_10B034631</name>
</gene>
<evidence type="ECO:0000313" key="1">
    <source>
        <dbReference type="EMBL" id="VDI53259.1"/>
    </source>
</evidence>
<protein>
    <submittedName>
        <fullName evidence="1">Uncharacterized protein</fullName>
    </submittedName>
</protein>
<dbReference type="Proteomes" id="UP000596742">
    <property type="component" value="Unassembled WGS sequence"/>
</dbReference>
<accession>A0A8B6FT39</accession>
<dbReference type="AlphaFoldDB" id="A0A8B6FT39"/>
<comment type="caution">
    <text evidence="1">The sequence shown here is derived from an EMBL/GenBank/DDBJ whole genome shotgun (WGS) entry which is preliminary data.</text>
</comment>
<reference evidence="1" key="1">
    <citation type="submission" date="2018-11" db="EMBL/GenBank/DDBJ databases">
        <authorList>
            <person name="Alioto T."/>
            <person name="Alioto T."/>
        </authorList>
    </citation>
    <scope>NUCLEOTIDE SEQUENCE</scope>
</reference>